<evidence type="ECO:0000256" key="1">
    <source>
        <dbReference type="SAM" id="MobiDB-lite"/>
    </source>
</evidence>
<dbReference type="Proteomes" id="UP001281003">
    <property type="component" value="Unassembled WGS sequence"/>
</dbReference>
<proteinExistence type="predicted"/>
<feature type="region of interest" description="Disordered" evidence="1">
    <location>
        <begin position="1"/>
        <end position="55"/>
    </location>
</feature>
<dbReference type="EMBL" id="JAUTDP010000015">
    <property type="protein sequence ID" value="KAK3388640.1"/>
    <property type="molecule type" value="Genomic_DNA"/>
</dbReference>
<reference evidence="2" key="1">
    <citation type="journal article" date="2023" name="Mol. Phylogenet. Evol.">
        <title>Genome-scale phylogeny and comparative genomics of the fungal order Sordariales.</title>
        <authorList>
            <person name="Hensen N."/>
            <person name="Bonometti L."/>
            <person name="Westerberg I."/>
            <person name="Brannstrom I.O."/>
            <person name="Guillou S."/>
            <person name="Cros-Aarteil S."/>
            <person name="Calhoun S."/>
            <person name="Haridas S."/>
            <person name="Kuo A."/>
            <person name="Mondo S."/>
            <person name="Pangilinan J."/>
            <person name="Riley R."/>
            <person name="LaButti K."/>
            <person name="Andreopoulos B."/>
            <person name="Lipzen A."/>
            <person name="Chen C."/>
            <person name="Yan M."/>
            <person name="Daum C."/>
            <person name="Ng V."/>
            <person name="Clum A."/>
            <person name="Steindorff A."/>
            <person name="Ohm R.A."/>
            <person name="Martin F."/>
            <person name="Silar P."/>
            <person name="Natvig D.O."/>
            <person name="Lalanne C."/>
            <person name="Gautier V."/>
            <person name="Ament-Velasquez S.L."/>
            <person name="Kruys A."/>
            <person name="Hutchinson M.I."/>
            <person name="Powell A.J."/>
            <person name="Barry K."/>
            <person name="Miller A.N."/>
            <person name="Grigoriev I.V."/>
            <person name="Debuchy R."/>
            <person name="Gladieux P."/>
            <person name="Hiltunen Thoren M."/>
            <person name="Johannesson H."/>
        </authorList>
    </citation>
    <scope>NUCLEOTIDE SEQUENCE</scope>
    <source>
        <strain evidence="2">FGSC 1904</strain>
    </source>
</reference>
<comment type="caution">
    <text evidence="2">The sequence shown here is derived from an EMBL/GenBank/DDBJ whole genome shotgun (WGS) entry which is preliminary data.</text>
</comment>
<organism evidence="2 3">
    <name type="scientific">Sordaria brevicollis</name>
    <dbReference type="NCBI Taxonomy" id="83679"/>
    <lineage>
        <taxon>Eukaryota</taxon>
        <taxon>Fungi</taxon>
        <taxon>Dikarya</taxon>
        <taxon>Ascomycota</taxon>
        <taxon>Pezizomycotina</taxon>
        <taxon>Sordariomycetes</taxon>
        <taxon>Sordariomycetidae</taxon>
        <taxon>Sordariales</taxon>
        <taxon>Sordariaceae</taxon>
        <taxon>Sordaria</taxon>
    </lineage>
</organism>
<name>A0AAE0NW22_SORBR</name>
<feature type="compositionally biased region" description="Low complexity" evidence="1">
    <location>
        <begin position="11"/>
        <end position="20"/>
    </location>
</feature>
<reference evidence="2" key="2">
    <citation type="submission" date="2023-07" db="EMBL/GenBank/DDBJ databases">
        <authorList>
            <consortium name="Lawrence Berkeley National Laboratory"/>
            <person name="Haridas S."/>
            <person name="Hensen N."/>
            <person name="Bonometti L."/>
            <person name="Westerberg I."/>
            <person name="Brannstrom I.O."/>
            <person name="Guillou S."/>
            <person name="Cros-Aarteil S."/>
            <person name="Calhoun S."/>
            <person name="Kuo A."/>
            <person name="Mondo S."/>
            <person name="Pangilinan J."/>
            <person name="Riley R."/>
            <person name="LaButti K."/>
            <person name="Andreopoulos B."/>
            <person name="Lipzen A."/>
            <person name="Chen C."/>
            <person name="Yanf M."/>
            <person name="Daum C."/>
            <person name="Ng V."/>
            <person name="Clum A."/>
            <person name="Steindorff A."/>
            <person name="Ohm R."/>
            <person name="Martin F."/>
            <person name="Silar P."/>
            <person name="Natvig D."/>
            <person name="Lalanne C."/>
            <person name="Gautier V."/>
            <person name="Ament-velasquez S.L."/>
            <person name="Kruys A."/>
            <person name="Hutchinson M.I."/>
            <person name="Powell A.J."/>
            <person name="Barry K."/>
            <person name="Miller A.N."/>
            <person name="Grigoriev I.V."/>
            <person name="Debuchy R."/>
            <person name="Gladieux P."/>
            <person name="Thoren M.H."/>
            <person name="Johannesson H."/>
        </authorList>
    </citation>
    <scope>NUCLEOTIDE SEQUENCE</scope>
    <source>
        <strain evidence="2">FGSC 1904</strain>
    </source>
</reference>
<accession>A0AAE0NW22</accession>
<dbReference type="AlphaFoldDB" id="A0AAE0NW22"/>
<evidence type="ECO:0000313" key="2">
    <source>
        <dbReference type="EMBL" id="KAK3388640.1"/>
    </source>
</evidence>
<evidence type="ECO:0000313" key="3">
    <source>
        <dbReference type="Proteomes" id="UP001281003"/>
    </source>
</evidence>
<sequence>MARKKFTTRKPAAPSQAQPPESIGQPIAEKDVEKASSSEVDDSTENSSVLVPEPAKITVGPVNEAPTVSSPAIKGSKSVKHRKKRIILHFPPARVLRQLDILPVDAIMSDMTDSNGGVPPFNHKIRAEAVRWFKQAYRAGTRIESVRNAAQVILDRLDTVIAGNPAYIHNKPSGEGLERLELQREFVLAILDIRCANFCIHLSDLADTSKKSGVGQGQCSPQETKC</sequence>
<protein>
    <submittedName>
        <fullName evidence="2">Uncharacterized protein</fullName>
    </submittedName>
</protein>
<keyword evidence="3" id="KW-1185">Reference proteome</keyword>
<gene>
    <name evidence="2" type="ORF">B0T20DRAFT_484209</name>
</gene>